<proteinExistence type="predicted"/>
<sequence length="168" mass="18942">MHISKKIVVLGHFGVGKTSLIRRFVENSFSDNYKVSIGVHIVKKEVELSEEDTVSLILWDLEGTDDISRIRDSYLLGTHGLIYVFDVSRPSTFQTINDDLKKLEKRVKGVPVKVVGNKTDLILLDELKTVLDGKEISYDYLTSAKTGEKVNDLFEQLAKMLALDAEKI</sequence>
<dbReference type="InterPro" id="IPR005225">
    <property type="entry name" value="Small_GTP-bd"/>
</dbReference>
<dbReference type="GO" id="GO:0005525">
    <property type="term" value="F:GTP binding"/>
    <property type="evidence" value="ECO:0007669"/>
    <property type="project" value="UniProtKB-KW"/>
</dbReference>
<keyword evidence="2" id="KW-0342">GTP-binding</keyword>
<dbReference type="SMART" id="SM00174">
    <property type="entry name" value="RHO"/>
    <property type="match status" value="1"/>
</dbReference>
<dbReference type="Pfam" id="PF00071">
    <property type="entry name" value="Ras"/>
    <property type="match status" value="1"/>
</dbReference>
<dbReference type="KEGG" id="emar:D1013_00415"/>
<dbReference type="PROSITE" id="PS51419">
    <property type="entry name" value="RAB"/>
    <property type="match status" value="1"/>
</dbReference>
<dbReference type="InterPro" id="IPR001806">
    <property type="entry name" value="Small_GTPase"/>
</dbReference>
<protein>
    <submittedName>
        <fullName evidence="3">GTP-binding protein</fullName>
    </submittedName>
</protein>
<dbReference type="CDD" id="cd00154">
    <property type="entry name" value="Rab"/>
    <property type="match status" value="1"/>
</dbReference>
<evidence type="ECO:0000313" key="4">
    <source>
        <dbReference type="Proteomes" id="UP000276309"/>
    </source>
</evidence>
<dbReference type="Proteomes" id="UP000276309">
    <property type="component" value="Chromosome"/>
</dbReference>
<name>A0A3G2L113_9FLAO</name>
<reference evidence="3 4" key="1">
    <citation type="submission" date="2018-08" db="EMBL/GenBank/DDBJ databases">
        <title>The reduced genetic potential of extracellular carbohydrate catabolism in Euzebyella marina RN62, a Flavobacteriia bacterium isolated from the hadal water.</title>
        <authorList>
            <person name="Xue C."/>
        </authorList>
    </citation>
    <scope>NUCLEOTIDE SEQUENCE [LARGE SCALE GENOMIC DNA]</scope>
    <source>
        <strain evidence="3 4">RN62</strain>
    </source>
</reference>
<dbReference type="InterPro" id="IPR027417">
    <property type="entry name" value="P-loop_NTPase"/>
</dbReference>
<keyword evidence="4" id="KW-1185">Reference proteome</keyword>
<dbReference type="Gene3D" id="3.40.50.300">
    <property type="entry name" value="P-loop containing nucleotide triphosphate hydrolases"/>
    <property type="match status" value="1"/>
</dbReference>
<dbReference type="SUPFAM" id="SSF52540">
    <property type="entry name" value="P-loop containing nucleoside triphosphate hydrolases"/>
    <property type="match status" value="1"/>
</dbReference>
<dbReference type="NCBIfam" id="TIGR00231">
    <property type="entry name" value="small_GTP"/>
    <property type="match status" value="1"/>
</dbReference>
<gene>
    <name evidence="3" type="ORF">D1013_00415</name>
</gene>
<dbReference type="OrthoDB" id="7957980at2"/>
<dbReference type="GO" id="GO:0003924">
    <property type="term" value="F:GTPase activity"/>
    <property type="evidence" value="ECO:0007669"/>
    <property type="project" value="InterPro"/>
</dbReference>
<evidence type="ECO:0000256" key="1">
    <source>
        <dbReference type="ARBA" id="ARBA00022741"/>
    </source>
</evidence>
<dbReference type="AlphaFoldDB" id="A0A3G2L113"/>
<dbReference type="SMART" id="SM00173">
    <property type="entry name" value="RAS"/>
    <property type="match status" value="1"/>
</dbReference>
<organism evidence="3 4">
    <name type="scientific">Euzebyella marina</name>
    <dbReference type="NCBI Taxonomy" id="1761453"/>
    <lineage>
        <taxon>Bacteria</taxon>
        <taxon>Pseudomonadati</taxon>
        <taxon>Bacteroidota</taxon>
        <taxon>Flavobacteriia</taxon>
        <taxon>Flavobacteriales</taxon>
        <taxon>Flavobacteriaceae</taxon>
        <taxon>Euzebyella</taxon>
    </lineage>
</organism>
<keyword evidence="1" id="KW-0547">Nucleotide-binding</keyword>
<dbReference type="PROSITE" id="PS51421">
    <property type="entry name" value="RAS"/>
    <property type="match status" value="1"/>
</dbReference>
<dbReference type="PRINTS" id="PR00449">
    <property type="entry name" value="RASTRNSFRMNG"/>
</dbReference>
<dbReference type="SMART" id="SM00175">
    <property type="entry name" value="RAB"/>
    <property type="match status" value="1"/>
</dbReference>
<dbReference type="EMBL" id="CP032050">
    <property type="protein sequence ID" value="AYN65948.1"/>
    <property type="molecule type" value="Genomic_DNA"/>
</dbReference>
<accession>A0A3G2L113</accession>
<dbReference type="RefSeq" id="WP_121847003.1">
    <property type="nucleotide sequence ID" value="NZ_CP032050.1"/>
</dbReference>
<dbReference type="InterPro" id="IPR050227">
    <property type="entry name" value="Rab"/>
</dbReference>
<evidence type="ECO:0000256" key="2">
    <source>
        <dbReference type="ARBA" id="ARBA00023134"/>
    </source>
</evidence>
<dbReference type="PROSITE" id="PS51417">
    <property type="entry name" value="ARF"/>
    <property type="match status" value="1"/>
</dbReference>
<dbReference type="PANTHER" id="PTHR47977">
    <property type="entry name" value="RAS-RELATED PROTEIN RAB"/>
    <property type="match status" value="1"/>
</dbReference>
<evidence type="ECO:0000313" key="3">
    <source>
        <dbReference type="EMBL" id="AYN65948.1"/>
    </source>
</evidence>